<organism evidence="3 4">
    <name type="scientific">Chondromyces crocatus</name>
    <dbReference type="NCBI Taxonomy" id="52"/>
    <lineage>
        <taxon>Bacteria</taxon>
        <taxon>Pseudomonadati</taxon>
        <taxon>Myxococcota</taxon>
        <taxon>Polyangia</taxon>
        <taxon>Polyangiales</taxon>
        <taxon>Polyangiaceae</taxon>
        <taxon>Chondromyces</taxon>
    </lineage>
</organism>
<evidence type="ECO:0000259" key="2">
    <source>
        <dbReference type="Pfam" id="PF00248"/>
    </source>
</evidence>
<dbReference type="Pfam" id="PF00248">
    <property type="entry name" value="Aldo_ket_red"/>
    <property type="match status" value="1"/>
</dbReference>
<accession>A0A0K1EEH0</accession>
<dbReference type="InterPro" id="IPR023210">
    <property type="entry name" value="NADP_OxRdtase_dom"/>
</dbReference>
<dbReference type="InterPro" id="IPR050791">
    <property type="entry name" value="Aldo-Keto_reductase"/>
</dbReference>
<dbReference type="GO" id="GO:0005737">
    <property type="term" value="C:cytoplasm"/>
    <property type="evidence" value="ECO:0007669"/>
    <property type="project" value="TreeGrafter"/>
</dbReference>
<dbReference type="SUPFAM" id="SSF51430">
    <property type="entry name" value="NAD(P)-linked oxidoreductase"/>
    <property type="match status" value="1"/>
</dbReference>
<dbReference type="OrthoDB" id="5523216at2"/>
<dbReference type="RefSeq" id="WP_050431390.1">
    <property type="nucleotide sequence ID" value="NZ_CP012159.1"/>
</dbReference>
<dbReference type="PANTHER" id="PTHR43625">
    <property type="entry name" value="AFLATOXIN B1 ALDEHYDE REDUCTASE"/>
    <property type="match status" value="1"/>
</dbReference>
<dbReference type="AlphaFoldDB" id="A0A0K1EEH0"/>
<dbReference type="InterPro" id="IPR036812">
    <property type="entry name" value="NAD(P)_OxRdtase_dom_sf"/>
</dbReference>
<dbReference type="GO" id="GO:0016491">
    <property type="term" value="F:oxidoreductase activity"/>
    <property type="evidence" value="ECO:0007669"/>
    <property type="project" value="UniProtKB-KW"/>
</dbReference>
<protein>
    <submittedName>
        <fullName evidence="3">Aldo/keto reductase</fullName>
    </submittedName>
</protein>
<reference evidence="3 4" key="1">
    <citation type="submission" date="2015-07" db="EMBL/GenBank/DDBJ databases">
        <title>Genome analysis of myxobacterium Chondromyces crocatus Cm c5 reveals a high potential for natural compound synthesis and the genetic basis for the loss of fruiting body formation.</title>
        <authorList>
            <person name="Zaburannyi N."/>
            <person name="Bunk B."/>
            <person name="Maier J."/>
            <person name="Overmann J."/>
            <person name="Mueller R."/>
        </authorList>
    </citation>
    <scope>NUCLEOTIDE SEQUENCE [LARGE SCALE GENOMIC DNA]</scope>
    <source>
        <strain evidence="3 4">Cm c5</strain>
    </source>
</reference>
<keyword evidence="4" id="KW-1185">Reference proteome</keyword>
<proteinExistence type="predicted"/>
<evidence type="ECO:0000313" key="3">
    <source>
        <dbReference type="EMBL" id="AKT39270.1"/>
    </source>
</evidence>
<dbReference type="CDD" id="cd19076">
    <property type="entry name" value="AKR_AKR13A_13D"/>
    <property type="match status" value="1"/>
</dbReference>
<evidence type="ECO:0000256" key="1">
    <source>
        <dbReference type="ARBA" id="ARBA00023002"/>
    </source>
</evidence>
<dbReference type="Proteomes" id="UP000067626">
    <property type="component" value="Chromosome"/>
</dbReference>
<keyword evidence="1" id="KW-0560">Oxidoreductase</keyword>
<feature type="domain" description="NADP-dependent oxidoreductase" evidence="2">
    <location>
        <begin position="24"/>
        <end position="314"/>
    </location>
</feature>
<sequence>MTQTIPVRALGRHGLQVSSIGLGCMGMSDFYGSEGQRDEQESIATIHRALELGVTFLDTADMYGPFTNEELVGRAIRHRRDRVTLATKFGIRRSADPAARGVSGKPEYVREACDASLRRLGVEAIDLYYQHRVDPSVPIEDTVGAMAGLVQAGKVRYLGLSEASAETLRRAAAVHPISALQTEYSLWSRDPEDELLALCRTLGIGFVAYSPLGRGFLTGQIKRFEDLAPDDYRRTSPRFMGDNFQKNLELLARVEEIAQEKGCSASQLALAWVLAQGEDVVTIPGTKRRRYLEENAAAAAITLTPTDIARIDAAAPRGAAAGERYTEVGMKLVNQ</sequence>
<gene>
    <name evidence="3" type="ORF">CMC5_034180</name>
</gene>
<dbReference type="KEGG" id="ccro:CMC5_034180"/>
<dbReference type="PATRIC" id="fig|52.7.peg.3764"/>
<dbReference type="Gene3D" id="3.20.20.100">
    <property type="entry name" value="NADP-dependent oxidoreductase domain"/>
    <property type="match status" value="1"/>
</dbReference>
<dbReference type="PANTHER" id="PTHR43625:SF40">
    <property type="entry name" value="ALDO-KETO REDUCTASE YAKC [NADP(+)]"/>
    <property type="match status" value="1"/>
</dbReference>
<evidence type="ECO:0000313" key="4">
    <source>
        <dbReference type="Proteomes" id="UP000067626"/>
    </source>
</evidence>
<name>A0A0K1EEH0_CHOCO</name>
<dbReference type="EMBL" id="CP012159">
    <property type="protein sequence ID" value="AKT39270.1"/>
    <property type="molecule type" value="Genomic_DNA"/>
</dbReference>